<keyword evidence="7" id="KW-1185">Reference proteome</keyword>
<dbReference type="PANTHER" id="PTHR33175">
    <property type="entry name" value="DNA-BINDING PROTEIN HU"/>
    <property type="match status" value="1"/>
</dbReference>
<name>W6MB54_9GAMM</name>
<dbReference type="InterPro" id="IPR000119">
    <property type="entry name" value="Hist_DNA-bd"/>
</dbReference>
<dbReference type="STRING" id="1400863.BN873_840006"/>
<dbReference type="GO" id="GO:0030261">
    <property type="term" value="P:chromosome condensation"/>
    <property type="evidence" value="ECO:0007669"/>
    <property type="project" value="UniProtKB-KW"/>
</dbReference>
<comment type="caution">
    <text evidence="6">The sequence shown here is derived from an EMBL/GenBank/DDBJ whole genome shotgun (WGS) entry which is preliminary data.</text>
</comment>
<proteinExistence type="inferred from homology"/>
<dbReference type="GO" id="GO:0005829">
    <property type="term" value="C:cytosol"/>
    <property type="evidence" value="ECO:0007669"/>
    <property type="project" value="TreeGrafter"/>
</dbReference>
<evidence type="ECO:0000256" key="4">
    <source>
        <dbReference type="ARBA" id="ARBA00023125"/>
    </source>
</evidence>
<dbReference type="GO" id="GO:0003677">
    <property type="term" value="F:DNA binding"/>
    <property type="evidence" value="ECO:0007669"/>
    <property type="project" value="UniProtKB-KW"/>
</dbReference>
<dbReference type="EMBL" id="CBTJ020000096">
    <property type="protein sequence ID" value="CDI04084.1"/>
    <property type="molecule type" value="Genomic_DNA"/>
</dbReference>
<gene>
    <name evidence="6" type="ORF">BN873_840006</name>
</gene>
<organism evidence="6 7">
    <name type="scientific">Candidatus Competibacter denitrificans Run_A_D11</name>
    <dbReference type="NCBI Taxonomy" id="1400863"/>
    <lineage>
        <taxon>Bacteria</taxon>
        <taxon>Pseudomonadati</taxon>
        <taxon>Pseudomonadota</taxon>
        <taxon>Gammaproteobacteria</taxon>
        <taxon>Candidatus Competibacteraceae</taxon>
        <taxon>Candidatus Competibacter</taxon>
    </lineage>
</organism>
<dbReference type="Pfam" id="PF00216">
    <property type="entry name" value="Bac_DNA_binding"/>
    <property type="match status" value="1"/>
</dbReference>
<dbReference type="CDD" id="cd13832">
    <property type="entry name" value="IHF"/>
    <property type="match status" value="1"/>
</dbReference>
<evidence type="ECO:0000256" key="5">
    <source>
        <dbReference type="RuleBase" id="RU003939"/>
    </source>
</evidence>
<evidence type="ECO:0000313" key="6">
    <source>
        <dbReference type="EMBL" id="CDI04084.1"/>
    </source>
</evidence>
<sequence length="114" mass="13071">MYQRRLIVTIETRNAFMPELIHFTRSQLARAMTRQGFFPSKKIADHVVEAALTHITQALHNGKIVQLKGFGTFQFVPTRARQISRHVKTGQPFTLPASRRVRFTPSRRLLNGAT</sequence>
<evidence type="ECO:0000313" key="7">
    <source>
        <dbReference type="Proteomes" id="UP000035760"/>
    </source>
</evidence>
<evidence type="ECO:0000256" key="1">
    <source>
        <dbReference type="ARBA" id="ARBA00003819"/>
    </source>
</evidence>
<dbReference type="AlphaFoldDB" id="W6MB54"/>
<dbReference type="PANTHER" id="PTHR33175:SF3">
    <property type="entry name" value="DNA-BINDING PROTEIN HU-BETA"/>
    <property type="match status" value="1"/>
</dbReference>
<evidence type="ECO:0000256" key="3">
    <source>
        <dbReference type="ARBA" id="ARBA00023067"/>
    </source>
</evidence>
<dbReference type="InterPro" id="IPR010992">
    <property type="entry name" value="IHF-like_DNA-bd_dom_sf"/>
</dbReference>
<reference evidence="6" key="1">
    <citation type="submission" date="2013-07" db="EMBL/GenBank/DDBJ databases">
        <authorList>
            <person name="McIlroy S."/>
        </authorList>
    </citation>
    <scope>NUCLEOTIDE SEQUENCE [LARGE SCALE GENOMIC DNA]</scope>
    <source>
        <strain evidence="6">Run_A_D11</strain>
    </source>
</reference>
<dbReference type="SUPFAM" id="SSF47729">
    <property type="entry name" value="IHF-like DNA-binding proteins"/>
    <property type="match status" value="1"/>
</dbReference>
<dbReference type="Gene3D" id="4.10.520.10">
    <property type="entry name" value="IHF-like DNA-binding proteins"/>
    <property type="match status" value="1"/>
</dbReference>
<protein>
    <submittedName>
        <fullName evidence="6">Uncharacterized protein</fullName>
    </submittedName>
</protein>
<comment type="similarity">
    <text evidence="2 5">Belongs to the bacterial histone-like protein family.</text>
</comment>
<dbReference type="GO" id="GO:0030527">
    <property type="term" value="F:structural constituent of chromatin"/>
    <property type="evidence" value="ECO:0007669"/>
    <property type="project" value="InterPro"/>
</dbReference>
<dbReference type="Proteomes" id="UP000035760">
    <property type="component" value="Unassembled WGS sequence"/>
</dbReference>
<keyword evidence="3" id="KW-0226">DNA condensation</keyword>
<accession>W6MB54</accession>
<evidence type="ECO:0000256" key="2">
    <source>
        <dbReference type="ARBA" id="ARBA00010529"/>
    </source>
</evidence>
<dbReference type="OrthoDB" id="72402at2"/>
<reference evidence="6" key="2">
    <citation type="submission" date="2014-03" db="EMBL/GenBank/DDBJ databases">
        <title>Candidatus Competibacter-lineage genomes retrieved from metagenomes reveal functional metabolic diversity.</title>
        <authorList>
            <person name="McIlroy S.J."/>
            <person name="Albertsen M."/>
            <person name="Andresen E.K."/>
            <person name="Saunders A.M."/>
            <person name="Kristiansen R."/>
            <person name="Stokholm-Bjerregaard M."/>
            <person name="Nielsen K.L."/>
            <person name="Nielsen P.H."/>
        </authorList>
    </citation>
    <scope>NUCLEOTIDE SEQUENCE</scope>
    <source>
        <strain evidence="6">Run_A_D11</strain>
    </source>
</reference>
<keyword evidence="4" id="KW-0238">DNA-binding</keyword>
<comment type="function">
    <text evidence="1">Histone-like DNA-binding protein which is capable of wrapping DNA to stabilize it, and thus to prevent its denaturation under extreme environmental conditions.</text>
</comment>
<dbReference type="SMART" id="SM00411">
    <property type="entry name" value="BHL"/>
    <property type="match status" value="1"/>
</dbReference>